<proteinExistence type="predicted"/>
<name>A0A1Q9BW97_SYMMI</name>
<dbReference type="OrthoDB" id="409773at2759"/>
<organism evidence="1 2">
    <name type="scientific">Symbiodinium microadriaticum</name>
    <name type="common">Dinoflagellate</name>
    <name type="synonym">Zooxanthella microadriatica</name>
    <dbReference type="NCBI Taxonomy" id="2951"/>
    <lineage>
        <taxon>Eukaryota</taxon>
        <taxon>Sar</taxon>
        <taxon>Alveolata</taxon>
        <taxon>Dinophyceae</taxon>
        <taxon>Suessiales</taxon>
        <taxon>Symbiodiniaceae</taxon>
        <taxon>Symbiodinium</taxon>
    </lineage>
</organism>
<dbReference type="Proteomes" id="UP000186817">
    <property type="component" value="Unassembled WGS sequence"/>
</dbReference>
<evidence type="ECO:0000313" key="1">
    <source>
        <dbReference type="EMBL" id="OLP74932.1"/>
    </source>
</evidence>
<sequence>MIKQLSAEAAVGYGVQDFGATGPDCDESPSNGKQLCWCKGYAFSSYRGYNAIPGTGLWSLFNILLFYAGPVYRELETYAKDFHLDVLMIQALVLMTRPKWSQGTQRSVQPTVQIDGEKIIADLRSPIITPAMASLRQEVQAHLTEHIDSYDELLVQAAHKYYPLKRPTQPVLNEAEALANDARRLWSMFRSMRAHRHSIPGRQWAEFSRAHRIYKARAKQRSKQRKTDLLCQAQQAADKGNAHELWKTVKLLAPKAPKKGLQLHRGGHMITPEEELDWILEAYGERYATDNTQARIKFEFPEHAGFQLHSADLHWYLSHLNPRKAVPKGTAPAVVWKACADIISDPVINTFNAWQDGRPLVLQRWADADVALLPKAHGRSDSPLDWRPIGVQDPLGKCLMSTIILQAKSAIQCLLIAKKCGTDAPRKYSFYGSPRQLSLRINMEKTKAILKTVGTLKLITDDGHWLLRSIPTGAQVGELQKAVMKHTRAIISNQDDLRKSSRARHRLDQNIPAPDSDLDERYEWAPANMCAVWTMGGIASHHEETGEADMEEFFGPLHTGRSYRQEPQQPDLLITLARQVVKQEEEIKLLKQDHSLVLFFRPGEHTMLGFLYKTAKEFKAKQEANPQWTPGQQPLKAVMALALFTELGNRLQSVCQDQAKATRAKELGWRDPTVGWKYQRWNVQLKALEEDTSRPPLTDTEVATHIQKLCQTLGQDVVHRFHCTRRLQDTSDSPATFQMDLSVRTPAALEAWGALLALQGSTVLQLGGFAYKRESLNPSPAIAKLKDMLRGR</sequence>
<dbReference type="EMBL" id="LSRX01003009">
    <property type="protein sequence ID" value="OLP74932.1"/>
    <property type="molecule type" value="Genomic_DNA"/>
</dbReference>
<reference evidence="1 2" key="1">
    <citation type="submission" date="2016-02" db="EMBL/GenBank/DDBJ databases">
        <title>Genome analysis of coral dinoflagellate symbionts highlights evolutionary adaptations to a symbiotic lifestyle.</title>
        <authorList>
            <person name="Aranda M."/>
            <person name="Li Y."/>
            <person name="Liew Y.J."/>
            <person name="Baumgarten S."/>
            <person name="Simakov O."/>
            <person name="Wilson M."/>
            <person name="Piel J."/>
            <person name="Ashoor H."/>
            <person name="Bougouffa S."/>
            <person name="Bajic V.B."/>
            <person name="Ryu T."/>
            <person name="Ravasi T."/>
            <person name="Bayer T."/>
            <person name="Micklem G."/>
            <person name="Kim H."/>
            <person name="Bhak J."/>
            <person name="Lajeunesse T.C."/>
            <person name="Voolstra C.R."/>
        </authorList>
    </citation>
    <scope>NUCLEOTIDE SEQUENCE [LARGE SCALE GENOMIC DNA]</scope>
    <source>
        <strain evidence="1 2">CCMP2467</strain>
    </source>
</reference>
<comment type="caution">
    <text evidence="1">The sequence shown here is derived from an EMBL/GenBank/DDBJ whole genome shotgun (WGS) entry which is preliminary data.</text>
</comment>
<gene>
    <name evidence="1" type="ORF">AK812_SmicGene45372</name>
</gene>
<accession>A0A1Q9BW97</accession>
<evidence type="ECO:0008006" key="3">
    <source>
        <dbReference type="Google" id="ProtNLM"/>
    </source>
</evidence>
<evidence type="ECO:0000313" key="2">
    <source>
        <dbReference type="Proteomes" id="UP000186817"/>
    </source>
</evidence>
<protein>
    <recommendedName>
        <fullName evidence="3">Reverse transcriptase domain-containing protein</fullName>
    </recommendedName>
</protein>
<dbReference type="AlphaFoldDB" id="A0A1Q9BW97"/>
<keyword evidence="2" id="KW-1185">Reference proteome</keyword>